<evidence type="ECO:0000313" key="1">
    <source>
        <dbReference type="EMBL" id="ARW58025.1"/>
    </source>
</evidence>
<dbReference type="RefSeq" id="YP_010092203.1">
    <property type="nucleotide sequence ID" value="NC_055728.1"/>
</dbReference>
<sequence length="31" mass="3692">MLKEGFKDNPSELQKIYSGRSLAWFLEEVFE</sequence>
<reference evidence="1 2" key="1">
    <citation type="submission" date="2017-05" db="EMBL/GenBank/DDBJ databases">
        <title>Environmental T4-family bacteriophages evolve to escape abortive infection via multiple routes in a bacterial host employing #altruistic suicide# through Type III toxin-antitoxin systems.</title>
        <authorList>
            <person name="Chen B."/>
            <person name="Akusobi C."/>
            <person name="Fang X."/>
            <person name="Salmond G.P.C."/>
        </authorList>
    </citation>
    <scope>NUCLEOTIDE SEQUENCE [LARGE SCALE GENOMIC DNA]</scope>
</reference>
<keyword evidence="2" id="KW-1185">Reference proteome</keyword>
<dbReference type="KEGG" id="vg:65109766"/>
<protein>
    <submittedName>
        <fullName evidence="1">Uncharacterized protein</fullName>
    </submittedName>
</protein>
<dbReference type="EMBL" id="MF036692">
    <property type="protein sequence ID" value="ARW58025.1"/>
    <property type="molecule type" value="Genomic_DNA"/>
</dbReference>
<dbReference type="GeneID" id="65109766"/>
<proteinExistence type="predicted"/>
<name>A0A1Z1LYY4_9CAUD</name>
<accession>A0A1Z1LYY4</accession>
<organism evidence="1 2">
    <name type="scientific">Serratia phage X20</name>
    <dbReference type="NCBI Taxonomy" id="2006942"/>
    <lineage>
        <taxon>Viruses</taxon>
        <taxon>Duplodnaviria</taxon>
        <taxon>Heunggongvirae</taxon>
        <taxon>Uroviricota</taxon>
        <taxon>Caudoviricetes</taxon>
        <taxon>Pantevenvirales</taxon>
        <taxon>Straboviridae</taxon>
        <taxon>Tevenvirinae</taxon>
        <taxon>Winklervirus</taxon>
        <taxon>Winklervirus xtwenty</taxon>
    </lineage>
</organism>
<dbReference type="Proteomes" id="UP000225074">
    <property type="component" value="Genome"/>
</dbReference>
<evidence type="ECO:0000313" key="2">
    <source>
        <dbReference type="Proteomes" id="UP000225074"/>
    </source>
</evidence>